<dbReference type="PANTHER" id="PTHR43019">
    <property type="entry name" value="SERINE ENDOPROTEASE DEGS"/>
    <property type="match status" value="1"/>
</dbReference>
<keyword evidence="2" id="KW-0645">Protease</keyword>
<dbReference type="RefSeq" id="WP_347703415.1">
    <property type="nucleotide sequence ID" value="NZ_JBDPZD010000001.1"/>
</dbReference>
<dbReference type="Pfam" id="PF13365">
    <property type="entry name" value="Trypsin_2"/>
    <property type="match status" value="1"/>
</dbReference>
<dbReference type="PANTHER" id="PTHR43019:SF23">
    <property type="entry name" value="PROTEASE DO-LIKE 5, CHLOROPLASTIC"/>
    <property type="match status" value="1"/>
</dbReference>
<dbReference type="Proteomes" id="UP001495147">
    <property type="component" value="Unassembled WGS sequence"/>
</dbReference>
<sequence>MKRIGAALGLAAVLLGAQAAAPSYELRRQALASLVKVRATDCPDGDRAASGFVLERGERIVTAHHAVGGCRQVVVSFEGAEKDKLRPARIVRVHAAGDLALLEVATAPAAARPLRMAATAPDPDSVFAGLGYALNMPTASDIEVRFAVGARRLRDILPPEAATELVRNRSRIATDREVLRFNVALQPGMSGGPIIDASGAVIGVVAGGLKAGAAPASWGWPSENVRLLLASTEPVDQVVTPARTHYTLQDFNAVSAALAANRSLRCGDLDFVDTGTRSLAELMRGADDWPRVQHLINISREDPAVLANERFQVWLHRASGATAIVPAGYALRAEGRVCVARSSQGPFEQVVFGTPAPGQVSVFAASKQYEEQLALARLMPWQFLQFDVQLTTAALNPITGQMEPTTLGQPTGLMFARKGVIMRRPEGLGHAFSTLVARSDTFLGVSTLNRVQHPGLANCPLPATPNAYCVAAMAHLREWTRFVLATQLSTYPTY</sequence>
<keyword evidence="1" id="KW-0732">Signal</keyword>
<evidence type="ECO:0000313" key="3">
    <source>
        <dbReference type="Proteomes" id="UP001495147"/>
    </source>
</evidence>
<dbReference type="InterPro" id="IPR043504">
    <property type="entry name" value="Peptidase_S1_PA_chymotrypsin"/>
</dbReference>
<comment type="caution">
    <text evidence="2">The sequence shown here is derived from an EMBL/GenBank/DDBJ whole genome shotgun (WGS) entry which is preliminary data.</text>
</comment>
<reference evidence="2 3" key="1">
    <citation type="submission" date="2024-05" db="EMBL/GenBank/DDBJ databases">
        <title>Roseateles sp. DJS-2-20 16S ribosomal RNA gene Genome sequencing and assembly.</title>
        <authorList>
            <person name="Woo H."/>
        </authorList>
    </citation>
    <scope>NUCLEOTIDE SEQUENCE [LARGE SCALE GENOMIC DNA]</scope>
    <source>
        <strain evidence="2 3">DJS-2-20</strain>
    </source>
</reference>
<keyword evidence="2" id="KW-0378">Hydrolase</keyword>
<gene>
    <name evidence="2" type="ORF">ABDJ85_03865</name>
</gene>
<dbReference type="Gene3D" id="2.40.10.10">
    <property type="entry name" value="Trypsin-like serine proteases"/>
    <property type="match status" value="2"/>
</dbReference>
<feature type="chain" id="PRO_5047300378" evidence="1">
    <location>
        <begin position="20"/>
        <end position="494"/>
    </location>
</feature>
<dbReference type="GO" id="GO:0008233">
    <property type="term" value="F:peptidase activity"/>
    <property type="evidence" value="ECO:0007669"/>
    <property type="project" value="UniProtKB-KW"/>
</dbReference>
<feature type="signal peptide" evidence="1">
    <location>
        <begin position="1"/>
        <end position="19"/>
    </location>
</feature>
<dbReference type="InterPro" id="IPR009003">
    <property type="entry name" value="Peptidase_S1_PA"/>
</dbReference>
<dbReference type="EMBL" id="JBDPZD010000001">
    <property type="protein sequence ID" value="MEO3690590.1"/>
    <property type="molecule type" value="Genomic_DNA"/>
</dbReference>
<dbReference type="SUPFAM" id="SSF50494">
    <property type="entry name" value="Trypsin-like serine proteases"/>
    <property type="match status" value="1"/>
</dbReference>
<evidence type="ECO:0000313" key="2">
    <source>
        <dbReference type="EMBL" id="MEO3690590.1"/>
    </source>
</evidence>
<proteinExistence type="predicted"/>
<evidence type="ECO:0000256" key="1">
    <source>
        <dbReference type="SAM" id="SignalP"/>
    </source>
</evidence>
<accession>A0ABV0FXE8</accession>
<name>A0ABV0FXE8_9BURK</name>
<keyword evidence="3" id="KW-1185">Reference proteome</keyword>
<dbReference type="GO" id="GO:0006508">
    <property type="term" value="P:proteolysis"/>
    <property type="evidence" value="ECO:0007669"/>
    <property type="project" value="UniProtKB-KW"/>
</dbReference>
<protein>
    <submittedName>
        <fullName evidence="2">Serine protease</fullName>
    </submittedName>
</protein>
<organism evidence="2 3">
    <name type="scientific">Roseateles paludis</name>
    <dbReference type="NCBI Taxonomy" id="3145238"/>
    <lineage>
        <taxon>Bacteria</taxon>
        <taxon>Pseudomonadati</taxon>
        <taxon>Pseudomonadota</taxon>
        <taxon>Betaproteobacteria</taxon>
        <taxon>Burkholderiales</taxon>
        <taxon>Sphaerotilaceae</taxon>
        <taxon>Roseateles</taxon>
    </lineage>
</organism>